<dbReference type="SUPFAM" id="SSF49785">
    <property type="entry name" value="Galactose-binding domain-like"/>
    <property type="match status" value="1"/>
</dbReference>
<dbReference type="Gene3D" id="2.60.120.260">
    <property type="entry name" value="Galactose-binding domain-like"/>
    <property type="match status" value="1"/>
</dbReference>
<dbReference type="InterPro" id="IPR053161">
    <property type="entry name" value="Ulvan_degrading_GH"/>
</dbReference>
<evidence type="ECO:0000313" key="2">
    <source>
        <dbReference type="Proteomes" id="UP000809273"/>
    </source>
</evidence>
<dbReference type="PANTHER" id="PTHR36848:SF2">
    <property type="entry name" value="SECRETED PROTEIN"/>
    <property type="match status" value="1"/>
</dbReference>
<dbReference type="InterPro" id="IPR008979">
    <property type="entry name" value="Galactose-bd-like_sf"/>
</dbReference>
<reference evidence="1" key="2">
    <citation type="submission" date="2021-01" db="EMBL/GenBank/DDBJ databases">
        <authorList>
            <person name="Hahn C.R."/>
            <person name="Youssef N.H."/>
            <person name="Elshahed M."/>
        </authorList>
    </citation>
    <scope>NUCLEOTIDE SEQUENCE</scope>
    <source>
        <strain evidence="1">Zod_Metabat.24</strain>
    </source>
</reference>
<gene>
    <name evidence="1" type="ORF">JW984_05380</name>
</gene>
<dbReference type="EMBL" id="JAFGIX010000026">
    <property type="protein sequence ID" value="MBN1572613.1"/>
    <property type="molecule type" value="Genomic_DNA"/>
</dbReference>
<dbReference type="Proteomes" id="UP000809273">
    <property type="component" value="Unassembled WGS sequence"/>
</dbReference>
<sequence>MTKSENKIESLYARFENPPGEFSPVPFLFLNLNMDLKTTESIFKELIDKGIMGVVLHPRTGLTVKFASDEFWRRLVAIVNKAKELGMTVWLYDDYNWPSGTAAGRVIQEKPDFAASGLVFRYGKSVEKWEELIGAYSIKKDVFKYSSDIPKGKKSLLVTARRMTDSNFCQTGAPWFISSNWGALDLMNPDATDHFIGIVYSGFEKHLKKYFGNPIVGVFTDEPEHYRSFPWTKTFAGHFTNSFGYDIVGYLPSLIKDVGDFRKVRRDYYSLVTELTRKSYYERLRLWAERNGLLLTGHLGEEDFLEKFPHSHGSPYSVLNEMHVPGTDYLGAGHGYIKDEILSGFPNFNPKLVSAAARTKKSGRILCEIWGGSGWGYGPRSLKGSIDWGAALGINLFVPHAVHTSLMGLRKRDFPPSHFVQQPFWRYYKIFADYISRVSLITSTARRATKALLLFPITSLWHETTGMGILTKKGAEFINGIKEITDNLIRDQRNFDYLFEEDIESETTKIAPGIVFVGKSIYDTIIVPEVDRITKPTEDFLTNAEENGIRVIYMGGPSRFEKNDRDEDDLTNSIKKTAIRSIDDLIDYLKLVNVTSPVIEGKNSTDFVSRQMCYGQSDIYFFAYLGVERFKGTLTVRERGIPELWNPETGERYGIADFELVKKGLKFKIEFEPGESKFYVIHDDITNSKKGRQFFPEKKIGEQFLPRKWEVLYKKDNMMRIDNWRLIRSSILPSFPNLHKLWSDDRYGFRTKLSICAIRLLIEALEPFIGLRSRIRYAPFKSMDKDFKLTDIAAKLFGIETRGLGLYQKFDLIKDAAMYLGVPLTISMPPPGSEYEIVSYFLVDHIPDKIHLVWEDNGEPTEIYINGQLISDDSEPFFLWDRSNRRANLKNYLRRGKNRIGIKSRQPGFPTIPPILHGIEPIVITGNFRVSKNSITRTKNRTTTLYWGEKGTGNYSGTVAFRCELKIPKRFNGMKGILDLGDVRETVRVVLNGERVDVKLWPPYRFDVTDYIIEGVNSLEICVSNTAENLLGTPILSGIVGDPKLTFYGQKFR</sequence>
<proteinExistence type="predicted"/>
<evidence type="ECO:0000313" key="1">
    <source>
        <dbReference type="EMBL" id="MBN1572613.1"/>
    </source>
</evidence>
<reference evidence="1" key="1">
    <citation type="journal article" date="2021" name="Environ. Microbiol.">
        <title>Genomic characterization of three novel Desulfobacterota classes expand the metabolic and phylogenetic diversity of the phylum.</title>
        <authorList>
            <person name="Murphy C.L."/>
            <person name="Biggerstaff J."/>
            <person name="Eichhorn A."/>
            <person name="Ewing E."/>
            <person name="Shahan R."/>
            <person name="Soriano D."/>
            <person name="Stewart S."/>
            <person name="VanMol K."/>
            <person name="Walker R."/>
            <person name="Walters P."/>
            <person name="Elshahed M.S."/>
            <person name="Youssef N.H."/>
        </authorList>
    </citation>
    <scope>NUCLEOTIDE SEQUENCE</scope>
    <source>
        <strain evidence="1">Zod_Metabat.24</strain>
    </source>
</reference>
<comment type="caution">
    <text evidence="1">The sequence shown here is derived from an EMBL/GenBank/DDBJ whole genome shotgun (WGS) entry which is preliminary data.</text>
</comment>
<dbReference type="AlphaFoldDB" id="A0A9D8PNP4"/>
<dbReference type="PANTHER" id="PTHR36848">
    <property type="entry name" value="DNA-BINDING PROTEIN (PUTATIVE SECRETED PROTEIN)-RELATED"/>
    <property type="match status" value="1"/>
</dbReference>
<name>A0A9D8PNP4_9DELT</name>
<evidence type="ECO:0008006" key="3">
    <source>
        <dbReference type="Google" id="ProtNLM"/>
    </source>
</evidence>
<accession>A0A9D8PNP4</accession>
<organism evidence="1 2">
    <name type="scientific">Candidatus Zymogenus saltonus</name>
    <dbReference type="NCBI Taxonomy" id="2844893"/>
    <lineage>
        <taxon>Bacteria</taxon>
        <taxon>Deltaproteobacteria</taxon>
        <taxon>Candidatus Zymogenia</taxon>
        <taxon>Candidatus Zymogeniales</taxon>
        <taxon>Candidatus Zymogenaceae</taxon>
        <taxon>Candidatus Zymogenus</taxon>
    </lineage>
</organism>
<protein>
    <recommendedName>
        <fullName evidence="3">Glycosyl hydrolases family 2 sugar binding domain-containing protein</fullName>
    </recommendedName>
</protein>